<evidence type="ECO:0000313" key="3">
    <source>
        <dbReference type="EMBL" id="BAE06661.1"/>
    </source>
</evidence>
<dbReference type="InterPro" id="IPR036638">
    <property type="entry name" value="HLH_DNA-bd_sf"/>
</dbReference>
<dbReference type="Gene3D" id="4.10.280.10">
    <property type="entry name" value="Helix-loop-helix DNA-binding domain"/>
    <property type="match status" value="1"/>
</dbReference>
<feature type="region of interest" description="Disordered" evidence="1">
    <location>
        <begin position="1"/>
        <end position="26"/>
    </location>
</feature>
<dbReference type="InterPro" id="IPR011598">
    <property type="entry name" value="bHLH_dom"/>
</dbReference>
<dbReference type="SMART" id="SM00353">
    <property type="entry name" value="HLH"/>
    <property type="match status" value="1"/>
</dbReference>
<reference evidence="3" key="2">
    <citation type="journal article" date="2004" name="Development">
        <title>Gene expression profiles of transcription factors and signaling molecules in the ascidian embryo: towards a comprehensive understanding of gene networks.</title>
        <authorList>
            <person name="Imai K.S."/>
            <person name="Hino K."/>
            <person name="Yagi K."/>
            <person name="Satoh N."/>
            <person name="Satou Y."/>
        </authorList>
    </citation>
    <scope>NUCLEOTIDE SEQUENCE</scope>
</reference>
<dbReference type="EMBL" id="AB210656">
    <property type="protein sequence ID" value="BAE06661.1"/>
    <property type="molecule type" value="mRNA"/>
</dbReference>
<protein>
    <submittedName>
        <fullName evidence="3">Transcription factor protein</fullName>
    </submittedName>
</protein>
<dbReference type="GO" id="GO:0046983">
    <property type="term" value="F:protein dimerization activity"/>
    <property type="evidence" value="ECO:0007669"/>
    <property type="project" value="InterPro"/>
</dbReference>
<reference evidence="3" key="1">
    <citation type="journal article" date="2003" name="Dev. Genes Evol.">
        <title>Genomewide surveys of developmentally relevant genes in Ciona intestinalis.</title>
        <authorList>
            <person name="Satou Y."/>
            <person name="Satoh N."/>
        </authorList>
    </citation>
    <scope>NUCLEOTIDE SEQUENCE</scope>
</reference>
<dbReference type="PANTHER" id="PTHR23349:SF63">
    <property type="entry name" value="FER3-LIKE PROTEIN"/>
    <property type="match status" value="1"/>
</dbReference>
<evidence type="ECO:0000256" key="1">
    <source>
        <dbReference type="SAM" id="MobiDB-lite"/>
    </source>
</evidence>
<evidence type="ECO:0000259" key="2">
    <source>
        <dbReference type="PROSITE" id="PS50888"/>
    </source>
</evidence>
<dbReference type="Pfam" id="PF00010">
    <property type="entry name" value="HLH"/>
    <property type="match status" value="1"/>
</dbReference>
<feature type="non-terminal residue" evidence="3">
    <location>
        <position position="66"/>
    </location>
</feature>
<dbReference type="SUPFAM" id="SSF47459">
    <property type="entry name" value="HLH, helix-loop-helix DNA-binding domain"/>
    <property type="match status" value="1"/>
</dbReference>
<feature type="non-terminal residue" evidence="3">
    <location>
        <position position="1"/>
    </location>
</feature>
<feature type="domain" description="BHLH" evidence="2">
    <location>
        <begin position="19"/>
        <end position="66"/>
    </location>
</feature>
<organism evidence="3">
    <name type="scientific">Ciona intestinalis</name>
    <name type="common">Transparent sea squirt</name>
    <name type="synonym">Ascidia intestinalis</name>
    <dbReference type="NCBI Taxonomy" id="7719"/>
    <lineage>
        <taxon>Eukaryota</taxon>
        <taxon>Metazoa</taxon>
        <taxon>Chordata</taxon>
        <taxon>Tunicata</taxon>
        <taxon>Ascidiacea</taxon>
        <taxon>Phlebobranchia</taxon>
        <taxon>Cionidae</taxon>
        <taxon>Ciona</taxon>
    </lineage>
</organism>
<dbReference type="AlphaFoldDB" id="Q4H2W6"/>
<gene>
    <name evidence="3" type="primary">Ci-PTFa</name>
</gene>
<dbReference type="PROSITE" id="PS50888">
    <property type="entry name" value="BHLH"/>
    <property type="match status" value="1"/>
</dbReference>
<accession>Q4H2W6</accession>
<dbReference type="InterPro" id="IPR050283">
    <property type="entry name" value="E-box_TF_Regulators"/>
</dbReference>
<name>Q4H2W6_CIOIN</name>
<dbReference type="PANTHER" id="PTHR23349">
    <property type="entry name" value="BASIC HELIX-LOOP-HELIX TRANSCRIPTION FACTOR, TWIST"/>
    <property type="match status" value="1"/>
</dbReference>
<reference evidence="3" key="3">
    <citation type="submission" date="2005-04" db="EMBL/GenBank/DDBJ databases">
        <title>Expressed genes in Ciona intestinalis.</title>
        <authorList>
            <person name="Satou Y."/>
        </authorList>
    </citation>
    <scope>NUCLEOTIDE SEQUENCE</scope>
</reference>
<sequence>TSSSTFGFGDKRTPLRHNGQRCAANKRERRRMKIINRAFQNLRKHVPCESYEKKLSKVDTLKSAID</sequence>
<proteinExistence type="evidence at transcript level"/>